<keyword evidence="1" id="KW-0812">Transmembrane</keyword>
<evidence type="ECO:0000256" key="1">
    <source>
        <dbReference type="SAM" id="Phobius"/>
    </source>
</evidence>
<gene>
    <name evidence="2" type="ORF">RI543_003411</name>
</gene>
<dbReference type="EMBL" id="JAWIZZ010000047">
    <property type="protein sequence ID" value="KAK5779520.1"/>
    <property type="molecule type" value="Genomic_DNA"/>
</dbReference>
<name>A0AAN8A8I7_9SACH</name>
<protein>
    <submittedName>
        <fullName evidence="2">Uncharacterized protein</fullName>
    </submittedName>
</protein>
<proteinExistence type="predicted"/>
<organism evidence="2 3">
    <name type="scientific">Arxiozyma heterogenica</name>
    <dbReference type="NCBI Taxonomy" id="278026"/>
    <lineage>
        <taxon>Eukaryota</taxon>
        <taxon>Fungi</taxon>
        <taxon>Dikarya</taxon>
        <taxon>Ascomycota</taxon>
        <taxon>Saccharomycotina</taxon>
        <taxon>Saccharomycetes</taxon>
        <taxon>Saccharomycetales</taxon>
        <taxon>Saccharomycetaceae</taxon>
        <taxon>Arxiozyma</taxon>
    </lineage>
</organism>
<comment type="caution">
    <text evidence="2">The sequence shown here is derived from an EMBL/GenBank/DDBJ whole genome shotgun (WGS) entry which is preliminary data.</text>
</comment>
<evidence type="ECO:0000313" key="2">
    <source>
        <dbReference type="EMBL" id="KAK5779520.1"/>
    </source>
</evidence>
<evidence type="ECO:0000313" key="3">
    <source>
        <dbReference type="Proteomes" id="UP001306508"/>
    </source>
</evidence>
<accession>A0AAN8A8I7</accession>
<feature type="transmembrane region" description="Helical" evidence="1">
    <location>
        <begin position="45"/>
        <end position="66"/>
    </location>
</feature>
<keyword evidence="1" id="KW-1133">Transmembrane helix</keyword>
<reference evidence="3" key="1">
    <citation type="submission" date="2023-07" db="EMBL/GenBank/DDBJ databases">
        <title>A draft genome of Kazachstania heterogenica Y-27499.</title>
        <authorList>
            <person name="Donic C."/>
            <person name="Kralova J.S."/>
            <person name="Fidel L."/>
            <person name="Ben-Dor S."/>
            <person name="Jung S."/>
        </authorList>
    </citation>
    <scope>NUCLEOTIDE SEQUENCE [LARGE SCALE GENOMIC DNA]</scope>
    <source>
        <strain evidence="3">Y27499</strain>
    </source>
</reference>
<keyword evidence="1" id="KW-0472">Membrane</keyword>
<keyword evidence="3" id="KW-1185">Reference proteome</keyword>
<sequence length="75" mass="8859">MPGVVILFKYILTSNQFVMKIPFSSTNSKTFNKQTQQLLVTSQRLLLNNLSFIFLLWSQLLCYIETFDWSDYNNL</sequence>
<dbReference type="AlphaFoldDB" id="A0AAN8A8I7"/>
<dbReference type="Proteomes" id="UP001306508">
    <property type="component" value="Unassembled WGS sequence"/>
</dbReference>